<gene>
    <name evidence="2" type="ORF">GGX14DRAFT_434019</name>
</gene>
<proteinExistence type="predicted"/>
<sequence length="271" mass="29324">MSMSTMLPVPVDQDTTARHTTLPETSHATFAHGYYLGSVDAVERSNMYRPPSHQLFSGAPKFSFNITPSSFDLPLQRSDSIQSNISLGMSEDELGDGDGVQPWEFDEDGDGDFAFSSGLADACTYYMRGEDRPCDFSDFESDVDETLLAGLEAAHDDSEEELELDSDDEDASETETEVGGTDSDSDEPRDASPSISVAEDSDEWATTPRSATPPVAESEFLAASWLPHAWVPVAPIPLTASYPRRSSRVSRPSSSALLAKADSEALPVPRP</sequence>
<comment type="caution">
    <text evidence="2">The sequence shown here is derived from an EMBL/GenBank/DDBJ whole genome shotgun (WGS) entry which is preliminary data.</text>
</comment>
<dbReference type="EMBL" id="JARJCW010000010">
    <property type="protein sequence ID" value="KAJ7220277.1"/>
    <property type="molecule type" value="Genomic_DNA"/>
</dbReference>
<feature type="region of interest" description="Disordered" evidence="1">
    <location>
        <begin position="153"/>
        <end position="215"/>
    </location>
</feature>
<dbReference type="Proteomes" id="UP001219525">
    <property type="component" value="Unassembled WGS sequence"/>
</dbReference>
<accession>A0AAD6VR14</accession>
<feature type="region of interest" description="Disordered" evidence="1">
    <location>
        <begin position="241"/>
        <end position="271"/>
    </location>
</feature>
<evidence type="ECO:0000256" key="1">
    <source>
        <dbReference type="SAM" id="MobiDB-lite"/>
    </source>
</evidence>
<organism evidence="2 3">
    <name type="scientific">Mycena pura</name>
    <dbReference type="NCBI Taxonomy" id="153505"/>
    <lineage>
        <taxon>Eukaryota</taxon>
        <taxon>Fungi</taxon>
        <taxon>Dikarya</taxon>
        <taxon>Basidiomycota</taxon>
        <taxon>Agaricomycotina</taxon>
        <taxon>Agaricomycetes</taxon>
        <taxon>Agaricomycetidae</taxon>
        <taxon>Agaricales</taxon>
        <taxon>Marasmiineae</taxon>
        <taxon>Mycenaceae</taxon>
        <taxon>Mycena</taxon>
    </lineage>
</organism>
<evidence type="ECO:0000313" key="3">
    <source>
        <dbReference type="Proteomes" id="UP001219525"/>
    </source>
</evidence>
<name>A0AAD6VR14_9AGAR</name>
<keyword evidence="3" id="KW-1185">Reference proteome</keyword>
<protein>
    <submittedName>
        <fullName evidence="2">Uncharacterized protein</fullName>
    </submittedName>
</protein>
<feature type="compositionally biased region" description="Low complexity" evidence="1">
    <location>
        <begin position="241"/>
        <end position="255"/>
    </location>
</feature>
<feature type="compositionally biased region" description="Acidic residues" evidence="1">
    <location>
        <begin position="157"/>
        <end position="176"/>
    </location>
</feature>
<dbReference type="AlphaFoldDB" id="A0AAD6VR14"/>
<reference evidence="2" key="1">
    <citation type="submission" date="2023-03" db="EMBL/GenBank/DDBJ databases">
        <title>Massive genome expansion in bonnet fungi (Mycena s.s.) driven by repeated elements and novel gene families across ecological guilds.</title>
        <authorList>
            <consortium name="Lawrence Berkeley National Laboratory"/>
            <person name="Harder C.B."/>
            <person name="Miyauchi S."/>
            <person name="Viragh M."/>
            <person name="Kuo A."/>
            <person name="Thoen E."/>
            <person name="Andreopoulos B."/>
            <person name="Lu D."/>
            <person name="Skrede I."/>
            <person name="Drula E."/>
            <person name="Henrissat B."/>
            <person name="Morin E."/>
            <person name="Kohler A."/>
            <person name="Barry K."/>
            <person name="LaButti K."/>
            <person name="Morin E."/>
            <person name="Salamov A."/>
            <person name="Lipzen A."/>
            <person name="Mereny Z."/>
            <person name="Hegedus B."/>
            <person name="Baldrian P."/>
            <person name="Stursova M."/>
            <person name="Weitz H."/>
            <person name="Taylor A."/>
            <person name="Grigoriev I.V."/>
            <person name="Nagy L.G."/>
            <person name="Martin F."/>
            <person name="Kauserud H."/>
        </authorList>
    </citation>
    <scope>NUCLEOTIDE SEQUENCE</scope>
    <source>
        <strain evidence="2">9144</strain>
    </source>
</reference>
<evidence type="ECO:0000313" key="2">
    <source>
        <dbReference type="EMBL" id="KAJ7220277.1"/>
    </source>
</evidence>